<dbReference type="Proteomes" id="UP000623129">
    <property type="component" value="Unassembled WGS sequence"/>
</dbReference>
<sequence length="357" mass="40895">MSIEYNSALTFEEVFKETTGFLPGEENKLKLQIKKETERRKKEEHKIGDMIPSSPVKRSAGPPPPPPGKNNLTIGNANKLQRSPQMANLYRLLRYKLESNGSIAKNSAAKNSTGRQNSKGNTGGIGDALAEIAQRSQYFQKIEEDCIKYKSSILEIQTALVAFKTTNITELLKFHQYVEDHLKNLSDERQVLLRFEDFPFEKLETLRMAAKTYHQLEEFVSTLKGWKFTAPSGKMPFSDQLDKIESYCKKIEKKVTPIERDKEKEMKKFQSQNLTFDYKIITRIKEEMVDVSSRCIEMALKESKQKKEAGKAAKLRRAISSMLWRVFQFAFTIYTFAGGQDDRADKLSAELACELQT</sequence>
<feature type="compositionally biased region" description="Polar residues" evidence="2">
    <location>
        <begin position="70"/>
        <end position="80"/>
    </location>
</feature>
<dbReference type="PANTHER" id="PTHR31342:SF16">
    <property type="entry name" value="TALIN_MIDDLE DOMAIN-CONTAINING PROTEIN"/>
    <property type="match status" value="1"/>
</dbReference>
<gene>
    <name evidence="3" type="ORF">FCM35_KLT01574</name>
</gene>
<comment type="caution">
    <text evidence="3">The sequence shown here is derived from an EMBL/GenBank/DDBJ whole genome shotgun (WGS) entry which is preliminary data.</text>
</comment>
<feature type="compositionally biased region" description="Basic and acidic residues" evidence="2">
    <location>
        <begin position="32"/>
        <end position="48"/>
    </location>
</feature>
<proteinExistence type="predicted"/>
<dbReference type="OrthoDB" id="2020598at2759"/>
<keyword evidence="1" id="KW-0175">Coiled coil</keyword>
<dbReference type="AlphaFoldDB" id="A0A833VSY2"/>
<protein>
    <submittedName>
        <fullName evidence="3">Uncharacterized protein</fullName>
    </submittedName>
</protein>
<organism evidence="3 4">
    <name type="scientific">Carex littledalei</name>
    <dbReference type="NCBI Taxonomy" id="544730"/>
    <lineage>
        <taxon>Eukaryota</taxon>
        <taxon>Viridiplantae</taxon>
        <taxon>Streptophyta</taxon>
        <taxon>Embryophyta</taxon>
        <taxon>Tracheophyta</taxon>
        <taxon>Spermatophyta</taxon>
        <taxon>Magnoliopsida</taxon>
        <taxon>Liliopsida</taxon>
        <taxon>Poales</taxon>
        <taxon>Cyperaceae</taxon>
        <taxon>Cyperoideae</taxon>
        <taxon>Cariceae</taxon>
        <taxon>Carex</taxon>
        <taxon>Carex subgen. Euthyceras</taxon>
    </lineage>
</organism>
<accession>A0A833VSY2</accession>
<keyword evidence="4" id="KW-1185">Reference proteome</keyword>
<evidence type="ECO:0000256" key="2">
    <source>
        <dbReference type="SAM" id="MobiDB-lite"/>
    </source>
</evidence>
<evidence type="ECO:0000313" key="3">
    <source>
        <dbReference type="EMBL" id="KAF3333883.1"/>
    </source>
</evidence>
<feature type="region of interest" description="Disordered" evidence="2">
    <location>
        <begin position="32"/>
        <end position="80"/>
    </location>
</feature>
<dbReference type="InterPro" id="IPR040265">
    <property type="entry name" value="CHUP1/IPGA1-like"/>
</dbReference>
<evidence type="ECO:0000313" key="4">
    <source>
        <dbReference type="Proteomes" id="UP000623129"/>
    </source>
</evidence>
<dbReference type="EMBL" id="SWLB01000010">
    <property type="protein sequence ID" value="KAF3333883.1"/>
    <property type="molecule type" value="Genomic_DNA"/>
</dbReference>
<dbReference type="PANTHER" id="PTHR31342">
    <property type="entry name" value="PROTEIN CHUP1, CHLOROPLASTIC"/>
    <property type="match status" value="1"/>
</dbReference>
<evidence type="ECO:0000256" key="1">
    <source>
        <dbReference type="ARBA" id="ARBA00023054"/>
    </source>
</evidence>
<name>A0A833VSY2_9POAL</name>
<reference evidence="3" key="1">
    <citation type="submission" date="2020-01" db="EMBL/GenBank/DDBJ databases">
        <title>Genome sequence of Kobresia littledalei, the first chromosome-level genome in the family Cyperaceae.</title>
        <authorList>
            <person name="Qu G."/>
        </authorList>
    </citation>
    <scope>NUCLEOTIDE SEQUENCE</scope>
    <source>
        <strain evidence="3">C.B.Clarke</strain>
        <tissue evidence="3">Leaf</tissue>
    </source>
</reference>